<organism evidence="7 8">
    <name type="scientific">Exidia glandulosa HHB12029</name>
    <dbReference type="NCBI Taxonomy" id="1314781"/>
    <lineage>
        <taxon>Eukaryota</taxon>
        <taxon>Fungi</taxon>
        <taxon>Dikarya</taxon>
        <taxon>Basidiomycota</taxon>
        <taxon>Agaricomycotina</taxon>
        <taxon>Agaricomycetes</taxon>
        <taxon>Auriculariales</taxon>
        <taxon>Exidiaceae</taxon>
        <taxon>Exidia</taxon>
    </lineage>
</organism>
<comment type="subcellular location">
    <subcellularLocation>
        <location evidence="1">Endomembrane system</location>
    </subcellularLocation>
</comment>
<dbReference type="OrthoDB" id="5586090at2759"/>
<dbReference type="GO" id="GO:0012505">
    <property type="term" value="C:endomembrane system"/>
    <property type="evidence" value="ECO:0007669"/>
    <property type="project" value="UniProtKB-SubCell"/>
</dbReference>
<keyword evidence="4" id="KW-0472">Membrane</keyword>
<dbReference type="GO" id="GO:0005778">
    <property type="term" value="C:peroxisomal membrane"/>
    <property type="evidence" value="ECO:0007669"/>
    <property type="project" value="UniProtKB-ARBA"/>
</dbReference>
<name>A0A165Z972_EXIGL</name>
<protein>
    <recommendedName>
        <fullName evidence="6">TECPR1-like DysF domain-containing protein</fullName>
    </recommendedName>
</protein>
<dbReference type="AlphaFoldDB" id="A0A165Z972"/>
<keyword evidence="2" id="KW-0812">Transmembrane</keyword>
<proteinExistence type="predicted"/>
<dbReference type="PANTHER" id="PTHR31679:SF2">
    <property type="entry name" value="PEROXISOMAL MEMBRANE PROTEIN PEX30-RELATED"/>
    <property type="match status" value="1"/>
</dbReference>
<evidence type="ECO:0000313" key="7">
    <source>
        <dbReference type="EMBL" id="KZV80509.1"/>
    </source>
</evidence>
<dbReference type="Pfam" id="PF06398">
    <property type="entry name" value="Pex24p"/>
    <property type="match status" value="1"/>
</dbReference>
<evidence type="ECO:0000256" key="1">
    <source>
        <dbReference type="ARBA" id="ARBA00004308"/>
    </source>
</evidence>
<evidence type="ECO:0000313" key="8">
    <source>
        <dbReference type="Proteomes" id="UP000077266"/>
    </source>
</evidence>
<evidence type="ECO:0000256" key="2">
    <source>
        <dbReference type="ARBA" id="ARBA00022692"/>
    </source>
</evidence>
<dbReference type="InterPro" id="IPR052646">
    <property type="entry name" value="Peroxisomal_PEX28-32"/>
</dbReference>
<keyword evidence="8" id="KW-1185">Reference proteome</keyword>
<reference evidence="7 8" key="1">
    <citation type="journal article" date="2016" name="Mol. Biol. Evol.">
        <title>Comparative Genomics of Early-Diverging Mushroom-Forming Fungi Provides Insights into the Origins of Lignocellulose Decay Capabilities.</title>
        <authorList>
            <person name="Nagy L.G."/>
            <person name="Riley R."/>
            <person name="Tritt A."/>
            <person name="Adam C."/>
            <person name="Daum C."/>
            <person name="Floudas D."/>
            <person name="Sun H."/>
            <person name="Yadav J.S."/>
            <person name="Pangilinan J."/>
            <person name="Larsson K.H."/>
            <person name="Matsuura K."/>
            <person name="Barry K."/>
            <person name="Labutti K."/>
            <person name="Kuo R."/>
            <person name="Ohm R.A."/>
            <person name="Bhattacharya S.S."/>
            <person name="Shirouzu T."/>
            <person name="Yoshinaga Y."/>
            <person name="Martin F.M."/>
            <person name="Grigoriev I.V."/>
            <person name="Hibbett D.S."/>
        </authorList>
    </citation>
    <scope>NUCLEOTIDE SEQUENCE [LARGE SCALE GENOMIC DNA]</scope>
    <source>
        <strain evidence="7 8">HHB12029</strain>
    </source>
</reference>
<feature type="domain" description="TECPR1-like DysF" evidence="6">
    <location>
        <begin position="159"/>
        <end position="433"/>
    </location>
</feature>
<feature type="compositionally biased region" description="Low complexity" evidence="5">
    <location>
        <begin position="471"/>
        <end position="485"/>
    </location>
</feature>
<keyword evidence="3" id="KW-1133">Transmembrane helix</keyword>
<dbReference type="InParanoid" id="A0A165Z972"/>
<feature type="compositionally biased region" description="Polar residues" evidence="5">
    <location>
        <begin position="500"/>
        <end position="513"/>
    </location>
</feature>
<feature type="region of interest" description="Disordered" evidence="5">
    <location>
        <begin position="471"/>
        <end position="523"/>
    </location>
</feature>
<dbReference type="GO" id="GO:0007031">
    <property type="term" value="P:peroxisome organization"/>
    <property type="evidence" value="ECO:0007669"/>
    <property type="project" value="TreeGrafter"/>
</dbReference>
<sequence length="523" mass="57942">MAAVDSPLHDPYISFLLAPPLPRTMSDDHKQSNSTPAPSLTELLSLPPHVTRLLVDLAPFIARTRWLAETLSWQSPRTSECWLLLGAWWGLCLVTEYSVRYFLPFALLATLPQLQRAQRQDAPAPATEQTLHDTLEHVARIQALVPHPPPPPTLQPHIVLRVIAISWIPYMLAMHFVGTRVLLAILGTLVITWRAPWARSLRSIFAASAYTRHAVARCWSVLSGEPMPQPMLESLSLSTRAEDEEQGPRVRFLFTVYENQRWWVGLDWTAALVPSERPSWCSSNQQPVAPPSVFVLPPMTTVYADDGKGGRVKRTARWTWEEGEWKVVVRREVNGAPEVRRVEKQPLFVQEDAQAGSKLAKKLKDAMASPSTSQDLSALGSSDAKEGAESHARVEHEEFLTDADGWTYFDNKWESPSNKGAIGKFTRYRRWTRIACLSESVEHVGPGELGVFKDKSAPALLQPLVVNPATTTSTSTATAVVTAPAPKDDRPTQDSGGDGSPTSKTVDSPTSLRQRLKAAVKNV</sequence>
<dbReference type="InterPro" id="IPR010482">
    <property type="entry name" value="TECPR1-like_DysF"/>
</dbReference>
<dbReference type="STRING" id="1314781.A0A165Z972"/>
<evidence type="ECO:0000256" key="3">
    <source>
        <dbReference type="ARBA" id="ARBA00022989"/>
    </source>
</evidence>
<feature type="region of interest" description="Disordered" evidence="5">
    <location>
        <begin position="362"/>
        <end position="390"/>
    </location>
</feature>
<feature type="compositionally biased region" description="Polar residues" evidence="5">
    <location>
        <begin position="369"/>
        <end position="380"/>
    </location>
</feature>
<dbReference type="PANTHER" id="PTHR31679">
    <property type="entry name" value="PEROXISOMAL MEMBRANE PROTEIN PEX30-RELATED"/>
    <property type="match status" value="1"/>
</dbReference>
<accession>A0A165Z972</accession>
<dbReference type="EMBL" id="KV426475">
    <property type="protein sequence ID" value="KZV80509.1"/>
    <property type="molecule type" value="Genomic_DNA"/>
</dbReference>
<evidence type="ECO:0000259" key="6">
    <source>
        <dbReference type="Pfam" id="PF06398"/>
    </source>
</evidence>
<gene>
    <name evidence="7" type="ORF">EXIGLDRAFT_732733</name>
</gene>
<dbReference type="Proteomes" id="UP000077266">
    <property type="component" value="Unassembled WGS sequence"/>
</dbReference>
<evidence type="ECO:0000256" key="4">
    <source>
        <dbReference type="ARBA" id="ARBA00023136"/>
    </source>
</evidence>
<feature type="compositionally biased region" description="Basic residues" evidence="5">
    <location>
        <begin position="514"/>
        <end position="523"/>
    </location>
</feature>
<evidence type="ECO:0000256" key="5">
    <source>
        <dbReference type="SAM" id="MobiDB-lite"/>
    </source>
</evidence>